<evidence type="ECO:0000256" key="1">
    <source>
        <dbReference type="SAM" id="MobiDB-lite"/>
    </source>
</evidence>
<accession>A0A0B0IBD0</accession>
<name>A0A0B0IBD0_9BACI</name>
<dbReference type="InterPro" id="IPR014044">
    <property type="entry name" value="CAP_dom"/>
</dbReference>
<evidence type="ECO:0000256" key="2">
    <source>
        <dbReference type="SAM" id="SignalP"/>
    </source>
</evidence>
<dbReference type="SUPFAM" id="SSF55797">
    <property type="entry name" value="PR-1-like"/>
    <property type="match status" value="1"/>
</dbReference>
<sequence length="309" mass="34175">MKKRTIILAILSAFLFIVVGCQDDQNAMEGMGVGEGQISSDFTTASSEQYPHTKPIQIQHAKYDFDVQQSVQMSRDEIARLLPGDVMQHLPEGANQLTPEDIARLLPEGSTQLSPEDIAERLRRGMPPGQGGGPAPEPEVVQPETPTGQPEQAQPETPTGQQPEQAQPEADQQEETPQQETTEGISEFEQRVIELTNTERRNNGLSDLQADAALSNVARVKSTDMQENNYFSHTSPTYGSPFDMIRDFDISYQAAGENIAQGQRSPEEVVQAWMNSQGHRENILNGSFTHIGVGHVENGNYWTQLFITK</sequence>
<protein>
    <recommendedName>
        <fullName evidence="3">SCP domain-containing protein</fullName>
    </recommendedName>
</protein>
<dbReference type="RefSeq" id="WP_034629297.1">
    <property type="nucleotide sequence ID" value="NZ_JRJU01000014.1"/>
</dbReference>
<evidence type="ECO:0000313" key="4">
    <source>
        <dbReference type="EMBL" id="KHF39843.1"/>
    </source>
</evidence>
<dbReference type="InterPro" id="IPR035940">
    <property type="entry name" value="CAP_sf"/>
</dbReference>
<dbReference type="AlphaFoldDB" id="A0A0B0IBD0"/>
<feature type="domain" description="SCP" evidence="3">
    <location>
        <begin position="194"/>
        <end position="305"/>
    </location>
</feature>
<dbReference type="InterPro" id="IPR014258">
    <property type="entry name" value="CAP_domain_YkwD-like"/>
</dbReference>
<dbReference type="PANTHER" id="PTHR31157:SF1">
    <property type="entry name" value="SCP DOMAIN-CONTAINING PROTEIN"/>
    <property type="match status" value="1"/>
</dbReference>
<comment type="caution">
    <text evidence="4">The sequence shown here is derived from an EMBL/GenBank/DDBJ whole genome shotgun (WGS) entry which is preliminary data.</text>
</comment>
<dbReference type="Proteomes" id="UP000030832">
    <property type="component" value="Unassembled WGS sequence"/>
</dbReference>
<keyword evidence="5" id="KW-1185">Reference proteome</keyword>
<evidence type="ECO:0000313" key="5">
    <source>
        <dbReference type="Proteomes" id="UP000030832"/>
    </source>
</evidence>
<organism evidence="4 5">
    <name type="scientific">Halalkalibacter okhensis</name>
    <dbReference type="NCBI Taxonomy" id="333138"/>
    <lineage>
        <taxon>Bacteria</taxon>
        <taxon>Bacillati</taxon>
        <taxon>Bacillota</taxon>
        <taxon>Bacilli</taxon>
        <taxon>Bacillales</taxon>
        <taxon>Bacillaceae</taxon>
        <taxon>Halalkalibacter</taxon>
    </lineage>
</organism>
<dbReference type="eggNOG" id="COG2340">
    <property type="taxonomic scope" value="Bacteria"/>
</dbReference>
<feature type="signal peptide" evidence="2">
    <location>
        <begin position="1"/>
        <end position="23"/>
    </location>
</feature>
<dbReference type="PROSITE" id="PS51257">
    <property type="entry name" value="PROKAR_LIPOPROTEIN"/>
    <property type="match status" value="1"/>
</dbReference>
<gene>
    <name evidence="4" type="ORF">LQ50_12285</name>
</gene>
<dbReference type="CDD" id="cd05379">
    <property type="entry name" value="CAP_bacterial"/>
    <property type="match status" value="1"/>
</dbReference>
<feature type="chain" id="PRO_5038573312" description="SCP domain-containing protein" evidence="2">
    <location>
        <begin position="24"/>
        <end position="309"/>
    </location>
</feature>
<proteinExistence type="predicted"/>
<feature type="compositionally biased region" description="Low complexity" evidence="1">
    <location>
        <begin position="138"/>
        <end position="184"/>
    </location>
</feature>
<evidence type="ECO:0000259" key="3">
    <source>
        <dbReference type="Pfam" id="PF00188"/>
    </source>
</evidence>
<dbReference type="PANTHER" id="PTHR31157">
    <property type="entry name" value="SCP DOMAIN-CONTAINING PROTEIN"/>
    <property type="match status" value="1"/>
</dbReference>
<dbReference type="EMBL" id="JRJU01000014">
    <property type="protein sequence ID" value="KHF39843.1"/>
    <property type="molecule type" value="Genomic_DNA"/>
</dbReference>
<feature type="region of interest" description="Disordered" evidence="1">
    <location>
        <begin position="122"/>
        <end position="185"/>
    </location>
</feature>
<keyword evidence="2" id="KW-0732">Signal</keyword>
<dbReference type="Gene3D" id="3.40.33.10">
    <property type="entry name" value="CAP"/>
    <property type="match status" value="1"/>
</dbReference>
<dbReference type="NCBIfam" id="TIGR02909">
    <property type="entry name" value="spore_YkwD"/>
    <property type="match status" value="1"/>
</dbReference>
<dbReference type="Pfam" id="PF00188">
    <property type="entry name" value="CAP"/>
    <property type="match status" value="1"/>
</dbReference>
<reference evidence="4 5" key="1">
    <citation type="submission" date="2014-09" db="EMBL/GenBank/DDBJ databases">
        <title>Genome sequencing and annotation of Bacillus Okhensis strain Kh10-101T.</title>
        <authorList>
            <person name="Prakash J.S."/>
        </authorList>
    </citation>
    <scope>NUCLEOTIDE SEQUENCE [LARGE SCALE GENOMIC DNA]</scope>
    <source>
        <strain evidence="5">Kh10-101T</strain>
    </source>
</reference>
<dbReference type="STRING" id="333138.LQ50_12285"/>